<dbReference type="SUPFAM" id="SSF82171">
    <property type="entry name" value="DPP6 N-terminal domain-like"/>
    <property type="match status" value="1"/>
</dbReference>
<dbReference type="InterPro" id="IPR011659">
    <property type="entry name" value="WD40"/>
</dbReference>
<evidence type="ECO:0000256" key="1">
    <source>
        <dbReference type="ARBA" id="ARBA00009820"/>
    </source>
</evidence>
<comment type="similarity">
    <text evidence="1">Belongs to the TolB family.</text>
</comment>
<proteinExistence type="inferred from homology"/>
<dbReference type="EMBL" id="UINC01028628">
    <property type="protein sequence ID" value="SVB09942.1"/>
    <property type="molecule type" value="Genomic_DNA"/>
</dbReference>
<accession>A0A382B9G6</accession>
<evidence type="ECO:0008006" key="3">
    <source>
        <dbReference type="Google" id="ProtNLM"/>
    </source>
</evidence>
<dbReference type="PANTHER" id="PTHR36842:SF1">
    <property type="entry name" value="PROTEIN TOLB"/>
    <property type="match status" value="1"/>
</dbReference>
<dbReference type="PANTHER" id="PTHR36842">
    <property type="entry name" value="PROTEIN TOLB HOMOLOG"/>
    <property type="match status" value="1"/>
</dbReference>
<sequence>MKIIIKLILSVGISLQFVIPALAIEFFDINKPGIEKVTIAVIANDSNDIIDPLVGYLEKQLQKTLLFTVVKDSDEASYKVEISSTSDSNTIAATLSGNEGSDFKAISVGMKFRNEKPEYISRRSAQLGNLLVEKLMGIKGSLGSILVWSQSKKGETRNSLWMGRLGVEKSSKKITYNLFNNTGASWGPKGLNIIYSAQTSEGSKVFWQGFRPLKLKAKEIFFDKGTGSSASWGSNGKVYLARYTGDKNTDIYEYSIGSGSALEMPNELTNHSAIETEPVLSPDGKMIAYVSDKTGAPQVYIMYLDSKRMKRISTVGGYNTSPAWAPDGSMIAFTSQRSGSRSAIYRVRIDEPLGKPTRVSPENISSESPTWSPDGSMVAFQGWQKGGWKIFYVLSSGGPAERLTNSSQWIIETGPSWSSRLQ</sequence>
<dbReference type="Gene3D" id="2.120.10.30">
    <property type="entry name" value="TolB, C-terminal domain"/>
    <property type="match status" value="2"/>
</dbReference>
<organism evidence="2">
    <name type="scientific">marine metagenome</name>
    <dbReference type="NCBI Taxonomy" id="408172"/>
    <lineage>
        <taxon>unclassified sequences</taxon>
        <taxon>metagenomes</taxon>
        <taxon>ecological metagenomes</taxon>
    </lineage>
</organism>
<dbReference type="InterPro" id="IPR011042">
    <property type="entry name" value="6-blade_b-propeller_TolB-like"/>
</dbReference>
<reference evidence="2" key="1">
    <citation type="submission" date="2018-05" db="EMBL/GenBank/DDBJ databases">
        <authorList>
            <person name="Lanie J.A."/>
            <person name="Ng W.-L."/>
            <person name="Kazmierczak K.M."/>
            <person name="Andrzejewski T.M."/>
            <person name="Davidsen T.M."/>
            <person name="Wayne K.J."/>
            <person name="Tettelin H."/>
            <person name="Glass J.I."/>
            <person name="Rusch D."/>
            <person name="Podicherti R."/>
            <person name="Tsui H.-C.T."/>
            <person name="Winkler M.E."/>
        </authorList>
    </citation>
    <scope>NUCLEOTIDE SEQUENCE</scope>
</reference>
<evidence type="ECO:0000313" key="2">
    <source>
        <dbReference type="EMBL" id="SVB09942.1"/>
    </source>
</evidence>
<dbReference type="Pfam" id="PF07676">
    <property type="entry name" value="PD40"/>
    <property type="match status" value="3"/>
</dbReference>
<protein>
    <recommendedName>
        <fullName evidence="3">TolB N-terminal domain-containing protein</fullName>
    </recommendedName>
</protein>
<name>A0A382B9G6_9ZZZZ</name>
<gene>
    <name evidence="2" type="ORF">METZ01_LOCUS162796</name>
</gene>
<dbReference type="AlphaFoldDB" id="A0A382B9G6"/>